<evidence type="ECO:0000256" key="5">
    <source>
        <dbReference type="ARBA" id="ARBA00023180"/>
    </source>
</evidence>
<name>A0ABT7C283_9CYAN</name>
<comment type="cofactor">
    <cofactor evidence="1">
        <name>Ca(2+)</name>
        <dbReference type="ChEBI" id="CHEBI:29108"/>
    </cofactor>
</comment>
<dbReference type="Proteomes" id="UP001232992">
    <property type="component" value="Unassembled WGS sequence"/>
</dbReference>
<dbReference type="SUPFAM" id="SSF49899">
    <property type="entry name" value="Concanavalin A-like lectins/glucanases"/>
    <property type="match status" value="2"/>
</dbReference>
<keyword evidence="5" id="KW-0325">Glycoprotein</keyword>
<feature type="domain" description="LTD" evidence="7">
    <location>
        <begin position="446"/>
        <end position="566"/>
    </location>
</feature>
<accession>A0ABT7C283</accession>
<proteinExistence type="predicted"/>
<evidence type="ECO:0000259" key="7">
    <source>
        <dbReference type="PROSITE" id="PS51841"/>
    </source>
</evidence>
<sequence length="566" mass="62241">MSQTTELFFDGIDDYVELPTSSIPEGKTITVSFWAKGGSMQPRNNSVVYAGLHSSLDTRILNIHIPWGNGIYWDCGSDGTEYSAYNRVGKPPEAADLKDKWVHWGFTLDANSGYMAIYRNGALWAEEHDQKRSIPKAGNAKLGSGFAFYNGSLSDVRVWDKALTAAEIKESMSSRLTGKEPGLVSYWPLDEGDGTKVADKTGRNNDGTIHGATWQSSDLQLTPPKNQNLNQPMQPQTKVLSFENTKGPNDYVMVNPFNSFPTEAVTVELWWKTDSNNAGTPFSYATTKSDNTFLLYDYRSLHPYVYGANTNSRIPFNDGQWHHCAVTWESSTGEVKVYKDGKEGFSGTLSKGKTLPQGGALILGQEQDRVGGAFDVNQAFRGQMADVRIWDKVRTAEEIQETMKRSLAGDEPGLVLYWPLDEGEGSQVIDKTSNGNNGTMHGVTWKTSDLQLTPVKPNVVIATISYKGEVKRTQSDEYIEISNQGNGAADISGWKVTSNGKNQEFVFPAGTSLAGGKTFRVYTNEVHEESGGFSFGSKTAIWNDKGDTGKLFDAEGNEVSSYSYEG</sequence>
<protein>
    <submittedName>
        <fullName evidence="8">Lamin tail domain-containing protein</fullName>
    </submittedName>
</protein>
<dbReference type="EMBL" id="JAQOSQ010000039">
    <property type="protein sequence ID" value="MDJ1185568.1"/>
    <property type="molecule type" value="Genomic_DNA"/>
</dbReference>
<dbReference type="RefSeq" id="WP_283760209.1">
    <property type="nucleotide sequence ID" value="NZ_JAQOSQ010000039.1"/>
</dbReference>
<dbReference type="PANTHER" id="PTHR19277:SF125">
    <property type="entry name" value="B6"/>
    <property type="match status" value="1"/>
</dbReference>
<dbReference type="InterPro" id="IPR001322">
    <property type="entry name" value="Lamin_tail_dom"/>
</dbReference>
<evidence type="ECO:0000256" key="1">
    <source>
        <dbReference type="ARBA" id="ARBA00001913"/>
    </source>
</evidence>
<feature type="domain" description="Pentraxin (PTX)" evidence="6">
    <location>
        <begin position="236"/>
        <end position="435"/>
    </location>
</feature>
<evidence type="ECO:0000256" key="3">
    <source>
        <dbReference type="ARBA" id="ARBA00022837"/>
    </source>
</evidence>
<dbReference type="InterPro" id="IPR051360">
    <property type="entry name" value="Neuronal_Pentraxin_Related"/>
</dbReference>
<keyword evidence="4" id="KW-1015">Disulfide bond</keyword>
<evidence type="ECO:0000313" key="8">
    <source>
        <dbReference type="EMBL" id="MDJ1185568.1"/>
    </source>
</evidence>
<dbReference type="Gene3D" id="2.60.40.1260">
    <property type="entry name" value="Lamin Tail domain"/>
    <property type="match status" value="1"/>
</dbReference>
<dbReference type="InterPro" id="IPR001759">
    <property type="entry name" value="PTX_dom"/>
</dbReference>
<comment type="caution">
    <text evidence="8">The sequence shown here is derived from an EMBL/GenBank/DDBJ whole genome shotgun (WGS) entry which is preliminary data.</text>
</comment>
<dbReference type="PRINTS" id="PR00895">
    <property type="entry name" value="PENTAXIN"/>
</dbReference>
<dbReference type="InterPro" id="IPR036415">
    <property type="entry name" value="Lamin_tail_dom_sf"/>
</dbReference>
<gene>
    <name evidence="8" type="ORF">PMH09_20490</name>
</gene>
<dbReference type="PROSITE" id="PS51841">
    <property type="entry name" value="LTD"/>
    <property type="match status" value="1"/>
</dbReference>
<keyword evidence="9" id="KW-1185">Reference proteome</keyword>
<keyword evidence="2" id="KW-0479">Metal-binding</keyword>
<dbReference type="PANTHER" id="PTHR19277">
    <property type="entry name" value="PENTRAXIN"/>
    <property type="match status" value="1"/>
</dbReference>
<dbReference type="Pfam" id="PF00932">
    <property type="entry name" value="LTD"/>
    <property type="match status" value="1"/>
</dbReference>
<reference evidence="8 9" key="1">
    <citation type="submission" date="2023-01" db="EMBL/GenBank/DDBJ databases">
        <title>Novel diversity within Roseofilum (Cyanobacteria; Desertifilaceae) from marine benthic mats with descriptions of four novel species.</title>
        <authorList>
            <person name="Wang Y."/>
            <person name="Berthold D.E."/>
            <person name="Hu J."/>
            <person name="Lefler F.W."/>
            <person name="Laughinghouse H.D. IV."/>
        </authorList>
    </citation>
    <scope>NUCLEOTIDE SEQUENCE [LARGE SCALE GENOMIC DNA]</scope>
    <source>
        <strain evidence="8 9">BLCC-M143</strain>
    </source>
</reference>
<dbReference type="Pfam" id="PF00354">
    <property type="entry name" value="Pentaxin"/>
    <property type="match status" value="1"/>
</dbReference>
<evidence type="ECO:0000256" key="2">
    <source>
        <dbReference type="ARBA" id="ARBA00022723"/>
    </source>
</evidence>
<evidence type="ECO:0000256" key="4">
    <source>
        <dbReference type="ARBA" id="ARBA00023157"/>
    </source>
</evidence>
<evidence type="ECO:0000259" key="6">
    <source>
        <dbReference type="PROSITE" id="PS51828"/>
    </source>
</evidence>
<keyword evidence="3" id="KW-0106">Calcium</keyword>
<dbReference type="SMART" id="SM00159">
    <property type="entry name" value="PTX"/>
    <property type="match status" value="1"/>
</dbReference>
<dbReference type="InterPro" id="IPR013320">
    <property type="entry name" value="ConA-like_dom_sf"/>
</dbReference>
<evidence type="ECO:0000313" key="9">
    <source>
        <dbReference type="Proteomes" id="UP001232992"/>
    </source>
</evidence>
<organism evidence="8 9">
    <name type="scientific">Roseofilum casamattae BLCC-M143</name>
    <dbReference type="NCBI Taxonomy" id="3022442"/>
    <lineage>
        <taxon>Bacteria</taxon>
        <taxon>Bacillati</taxon>
        <taxon>Cyanobacteriota</taxon>
        <taxon>Cyanophyceae</taxon>
        <taxon>Desertifilales</taxon>
        <taxon>Desertifilaceae</taxon>
        <taxon>Roseofilum</taxon>
        <taxon>Roseofilum casamattae</taxon>
    </lineage>
</organism>
<dbReference type="Gene3D" id="2.60.120.200">
    <property type="match status" value="2"/>
</dbReference>
<dbReference type="Pfam" id="PF13385">
    <property type="entry name" value="Laminin_G_3"/>
    <property type="match status" value="1"/>
</dbReference>
<dbReference type="PROSITE" id="PS51828">
    <property type="entry name" value="PTX_2"/>
    <property type="match status" value="1"/>
</dbReference>
<dbReference type="SUPFAM" id="SSF74853">
    <property type="entry name" value="Lamin A/C globular tail domain"/>
    <property type="match status" value="1"/>
</dbReference>